<comment type="similarity">
    <text evidence="2">In the C-terminal section; belongs to the transpeptidase family.</text>
</comment>
<dbReference type="EMBL" id="LCQK01000001">
    <property type="protein sequence ID" value="KKW15300.1"/>
    <property type="molecule type" value="Genomic_DNA"/>
</dbReference>
<dbReference type="PATRIC" id="fig|1618665.3.peg.56"/>
<keyword evidence="8" id="KW-0808">Transferase</keyword>
<dbReference type="GO" id="GO:0071555">
    <property type="term" value="P:cell wall organization"/>
    <property type="evidence" value="ECO:0007669"/>
    <property type="project" value="UniProtKB-KW"/>
</dbReference>
<dbReference type="GO" id="GO:0005886">
    <property type="term" value="C:plasma membrane"/>
    <property type="evidence" value="ECO:0007669"/>
    <property type="project" value="UniProtKB-SubCell"/>
</dbReference>
<keyword evidence="9" id="KW-0378">Hydrolase</keyword>
<dbReference type="InterPro" id="IPR050396">
    <property type="entry name" value="Glycosyltr_51/Transpeptidase"/>
</dbReference>
<protein>
    <submittedName>
        <fullName evidence="20">Penicillin-binding protein, 1A family</fullName>
    </submittedName>
</protein>
<dbReference type="Gene3D" id="1.10.3810.10">
    <property type="entry name" value="Biosynthetic peptidoglycan transglycosylase-like"/>
    <property type="match status" value="1"/>
</dbReference>
<evidence type="ECO:0000256" key="7">
    <source>
        <dbReference type="ARBA" id="ARBA00022676"/>
    </source>
</evidence>
<evidence type="ECO:0000256" key="16">
    <source>
        <dbReference type="ARBA" id="ARBA00049902"/>
    </source>
</evidence>
<evidence type="ECO:0000313" key="21">
    <source>
        <dbReference type="Proteomes" id="UP000034224"/>
    </source>
</evidence>
<dbReference type="GO" id="GO:0009252">
    <property type="term" value="P:peptidoglycan biosynthetic process"/>
    <property type="evidence" value="ECO:0007669"/>
    <property type="project" value="UniProtKB-KW"/>
</dbReference>
<dbReference type="InterPro" id="IPR012338">
    <property type="entry name" value="Beta-lactam/transpept-like"/>
</dbReference>
<sequence length="838" mass="93418">MRKRKNRKRLLIVLAAAMGILVSAAAAGTVYVAIIVRSLPSPYEFGERKVSQSSKLYDRSGEILLYEIHGEEKRTVIPFDEIPESLKQATLAAEDADFYNEPAFDWRAIIRALLVNLKEGRVSQGGSTITQQLAKNAFLSSEKTITRKIKELILAIQLESKYSKKEIFEFYLNQIPYGSNAYGVEAAALTFFNKQAKGLTLGEVTLLASLLKAPSYFSPWGTHTEELFERQKYVLERMTSLGYISDDERNKALQEEITFAPPSLGTIKAPHFSLAVKDYLIEKYGEDMAINGGLRVVTTLNWDMQQIAEKAVLEGAERNGELYGGENAALVAEDPKTGQVLAMVGSRDWFATLSLPLDCAPRVDCKFEPKFNVATQGLRQPGSALKPFAYLTAFKKGYLSKTIIIDAPTEFVSNDPNCPAIPDFLKENDKDCFHPQNFDDRFRGPVSFEEGLAQSINVPSVKVLYLAGFDNVLDTLHKFGITSLKERARYGLSLILGGGEVKLFDLVNAYATLSQEGVRHNQKFVLEVKDSKGSVLESWNDETERVMETEPVRVINQILSDVKLRSGLFQNSLSLTIFPDHEVALKTGTTNDYRDAWAMGYTPSLVVGVWAGNNDNAPMQRQGSSILAAVPIWNAFLKEVINKFPSETFMKPEPKTTVTKPMLNGEAVYRPIVNGRILPQLHSILYYVNKRDPLGPKPASPDEDSQFYNWETGVLNWALANITDFYSYNLPLPNDVSFLDNAYPSAGAGNITVTNVSPQNGSFVNLPVRVSADLQAVRGLSRVEISFNRRQTSNINVSGTYYHLDYYILNALEPQNLIEIKAVDLSGEEYKTTLIVFH</sequence>
<feature type="domain" description="Glycosyl transferase family 51" evidence="19">
    <location>
        <begin position="65"/>
        <end position="238"/>
    </location>
</feature>
<evidence type="ECO:0000256" key="12">
    <source>
        <dbReference type="ARBA" id="ARBA00023136"/>
    </source>
</evidence>
<evidence type="ECO:0000256" key="11">
    <source>
        <dbReference type="ARBA" id="ARBA00022984"/>
    </source>
</evidence>
<keyword evidence="4" id="KW-1003">Cell membrane</keyword>
<dbReference type="GO" id="GO:0009002">
    <property type="term" value="F:serine-type D-Ala-D-Ala carboxypeptidase activity"/>
    <property type="evidence" value="ECO:0007669"/>
    <property type="project" value="UniProtKB-EC"/>
</dbReference>
<dbReference type="AlphaFoldDB" id="A0A0G1W9P1"/>
<dbReference type="Pfam" id="PF00905">
    <property type="entry name" value="Transpeptidase"/>
    <property type="match status" value="1"/>
</dbReference>
<feature type="domain" description="Penicillin-binding protein transpeptidase" evidence="18">
    <location>
        <begin position="329"/>
        <end position="626"/>
    </location>
</feature>
<feature type="chain" id="PRO_5002540451" evidence="17">
    <location>
        <begin position="27"/>
        <end position="838"/>
    </location>
</feature>
<dbReference type="Proteomes" id="UP000034224">
    <property type="component" value="Unassembled WGS sequence"/>
</dbReference>
<dbReference type="InterPro" id="IPR001264">
    <property type="entry name" value="Glyco_trans_51"/>
</dbReference>
<evidence type="ECO:0000256" key="14">
    <source>
        <dbReference type="ARBA" id="ARBA00023316"/>
    </source>
</evidence>
<evidence type="ECO:0000256" key="17">
    <source>
        <dbReference type="SAM" id="SignalP"/>
    </source>
</evidence>
<evidence type="ECO:0000256" key="8">
    <source>
        <dbReference type="ARBA" id="ARBA00022679"/>
    </source>
</evidence>
<keyword evidence="5" id="KW-0121">Carboxypeptidase</keyword>
<comment type="subcellular location">
    <subcellularLocation>
        <location evidence="1">Cell membrane</location>
    </subcellularLocation>
</comment>
<evidence type="ECO:0000256" key="5">
    <source>
        <dbReference type="ARBA" id="ARBA00022645"/>
    </source>
</evidence>
<dbReference type="InterPro" id="IPR036950">
    <property type="entry name" value="PBP_transglycosylase"/>
</dbReference>
<dbReference type="PANTHER" id="PTHR32282">
    <property type="entry name" value="BINDING PROTEIN TRANSPEPTIDASE, PUTATIVE-RELATED"/>
    <property type="match status" value="1"/>
</dbReference>
<dbReference type="GO" id="GO:0008658">
    <property type="term" value="F:penicillin binding"/>
    <property type="evidence" value="ECO:0007669"/>
    <property type="project" value="InterPro"/>
</dbReference>
<keyword evidence="13" id="KW-0511">Multifunctional enzyme</keyword>
<keyword evidence="10" id="KW-0133">Cell shape</keyword>
<accession>A0A0G1W9P1</accession>
<evidence type="ECO:0000256" key="15">
    <source>
        <dbReference type="ARBA" id="ARBA00034000"/>
    </source>
</evidence>
<keyword evidence="6" id="KW-0645">Protease</keyword>
<evidence type="ECO:0000313" key="20">
    <source>
        <dbReference type="EMBL" id="KKW15300.1"/>
    </source>
</evidence>
<dbReference type="SUPFAM" id="SSF56601">
    <property type="entry name" value="beta-lactamase/transpeptidase-like"/>
    <property type="match status" value="1"/>
</dbReference>
<keyword evidence="17" id="KW-0732">Signal</keyword>
<dbReference type="Gene3D" id="3.40.710.10">
    <property type="entry name" value="DD-peptidase/beta-lactamase superfamily"/>
    <property type="match status" value="1"/>
</dbReference>
<evidence type="ECO:0000256" key="4">
    <source>
        <dbReference type="ARBA" id="ARBA00022475"/>
    </source>
</evidence>
<keyword evidence="11" id="KW-0573">Peptidoglycan synthesis</keyword>
<dbReference type="STRING" id="1618665.UY55_C0001G0054"/>
<evidence type="ECO:0000256" key="1">
    <source>
        <dbReference type="ARBA" id="ARBA00004236"/>
    </source>
</evidence>
<comment type="similarity">
    <text evidence="3">In the N-terminal section; belongs to the glycosyltransferase 51 family.</text>
</comment>
<evidence type="ECO:0000256" key="3">
    <source>
        <dbReference type="ARBA" id="ARBA00007739"/>
    </source>
</evidence>
<organism evidence="20 21">
    <name type="scientific">Candidatus Jorgensenbacteria bacterium GW2011_GWB1_50_10</name>
    <dbReference type="NCBI Taxonomy" id="1618665"/>
    <lineage>
        <taxon>Bacteria</taxon>
        <taxon>Candidatus Joergenseniibacteriota</taxon>
    </lineage>
</organism>
<keyword evidence="12" id="KW-0472">Membrane</keyword>
<keyword evidence="14" id="KW-0961">Cell wall biogenesis/degradation</keyword>
<evidence type="ECO:0000259" key="19">
    <source>
        <dbReference type="Pfam" id="PF00912"/>
    </source>
</evidence>
<dbReference type="InterPro" id="IPR023346">
    <property type="entry name" value="Lysozyme-like_dom_sf"/>
</dbReference>
<comment type="catalytic activity">
    <reaction evidence="16">
        <text>[GlcNAc-(1-&gt;4)-Mur2Ac(oyl-L-Ala-gamma-D-Glu-L-Lys-D-Ala-D-Ala)](n)-di-trans,octa-cis-undecaprenyl diphosphate + beta-D-GlcNAc-(1-&gt;4)-Mur2Ac(oyl-L-Ala-gamma-D-Glu-L-Lys-D-Ala-D-Ala)-di-trans,octa-cis-undecaprenyl diphosphate = [GlcNAc-(1-&gt;4)-Mur2Ac(oyl-L-Ala-gamma-D-Glu-L-Lys-D-Ala-D-Ala)](n+1)-di-trans,octa-cis-undecaprenyl diphosphate + di-trans,octa-cis-undecaprenyl diphosphate + H(+)</text>
        <dbReference type="Rhea" id="RHEA:23708"/>
        <dbReference type="Rhea" id="RHEA-COMP:9602"/>
        <dbReference type="Rhea" id="RHEA-COMP:9603"/>
        <dbReference type="ChEBI" id="CHEBI:15378"/>
        <dbReference type="ChEBI" id="CHEBI:58405"/>
        <dbReference type="ChEBI" id="CHEBI:60033"/>
        <dbReference type="ChEBI" id="CHEBI:78435"/>
        <dbReference type="EC" id="2.4.99.28"/>
    </reaction>
</comment>
<dbReference type="SUPFAM" id="SSF53955">
    <property type="entry name" value="Lysozyme-like"/>
    <property type="match status" value="1"/>
</dbReference>
<evidence type="ECO:0000256" key="2">
    <source>
        <dbReference type="ARBA" id="ARBA00007090"/>
    </source>
</evidence>
<evidence type="ECO:0000256" key="9">
    <source>
        <dbReference type="ARBA" id="ARBA00022801"/>
    </source>
</evidence>
<evidence type="ECO:0000259" key="18">
    <source>
        <dbReference type="Pfam" id="PF00905"/>
    </source>
</evidence>
<evidence type="ECO:0000256" key="13">
    <source>
        <dbReference type="ARBA" id="ARBA00023268"/>
    </source>
</evidence>
<dbReference type="GO" id="GO:0008955">
    <property type="term" value="F:peptidoglycan glycosyltransferase activity"/>
    <property type="evidence" value="ECO:0007669"/>
    <property type="project" value="UniProtKB-EC"/>
</dbReference>
<name>A0A0G1W9P1_9BACT</name>
<evidence type="ECO:0000256" key="10">
    <source>
        <dbReference type="ARBA" id="ARBA00022960"/>
    </source>
</evidence>
<reference evidence="20 21" key="1">
    <citation type="journal article" date="2015" name="Nature">
        <title>rRNA introns, odd ribosomes, and small enigmatic genomes across a large radiation of phyla.</title>
        <authorList>
            <person name="Brown C.T."/>
            <person name="Hug L.A."/>
            <person name="Thomas B.C."/>
            <person name="Sharon I."/>
            <person name="Castelle C.J."/>
            <person name="Singh A."/>
            <person name="Wilkins M.J."/>
            <person name="Williams K.H."/>
            <person name="Banfield J.F."/>
        </authorList>
    </citation>
    <scope>NUCLEOTIDE SEQUENCE [LARGE SCALE GENOMIC DNA]</scope>
</reference>
<comment type="caution">
    <text evidence="20">The sequence shown here is derived from an EMBL/GenBank/DDBJ whole genome shotgun (WGS) entry which is preliminary data.</text>
</comment>
<dbReference type="InterPro" id="IPR001460">
    <property type="entry name" value="PCN-bd_Tpept"/>
</dbReference>
<dbReference type="FunFam" id="1.10.3810.10:FF:000001">
    <property type="entry name" value="Penicillin-binding protein 1A"/>
    <property type="match status" value="1"/>
</dbReference>
<dbReference type="GO" id="GO:0030288">
    <property type="term" value="C:outer membrane-bounded periplasmic space"/>
    <property type="evidence" value="ECO:0007669"/>
    <property type="project" value="TreeGrafter"/>
</dbReference>
<feature type="signal peptide" evidence="17">
    <location>
        <begin position="1"/>
        <end position="26"/>
    </location>
</feature>
<keyword evidence="7" id="KW-0328">Glycosyltransferase</keyword>
<comment type="catalytic activity">
    <reaction evidence="15">
        <text>Preferential cleavage: (Ac)2-L-Lys-D-Ala-|-D-Ala. Also transpeptidation of peptidyl-alanyl moieties that are N-acyl substituents of D-alanine.</text>
        <dbReference type="EC" id="3.4.16.4"/>
    </reaction>
</comment>
<proteinExistence type="inferred from homology"/>
<dbReference type="PANTHER" id="PTHR32282:SF11">
    <property type="entry name" value="PENICILLIN-BINDING PROTEIN 1B"/>
    <property type="match status" value="1"/>
</dbReference>
<gene>
    <name evidence="20" type="ORF">UY55_C0001G0054</name>
</gene>
<dbReference type="GO" id="GO:0008360">
    <property type="term" value="P:regulation of cell shape"/>
    <property type="evidence" value="ECO:0007669"/>
    <property type="project" value="UniProtKB-KW"/>
</dbReference>
<dbReference type="GO" id="GO:0006508">
    <property type="term" value="P:proteolysis"/>
    <property type="evidence" value="ECO:0007669"/>
    <property type="project" value="UniProtKB-KW"/>
</dbReference>
<evidence type="ECO:0000256" key="6">
    <source>
        <dbReference type="ARBA" id="ARBA00022670"/>
    </source>
</evidence>
<dbReference type="Pfam" id="PF00912">
    <property type="entry name" value="Transgly"/>
    <property type="match status" value="1"/>
</dbReference>